<organism evidence="1 2">
    <name type="scientific">Didymodactylos carnosus</name>
    <dbReference type="NCBI Taxonomy" id="1234261"/>
    <lineage>
        <taxon>Eukaryota</taxon>
        <taxon>Metazoa</taxon>
        <taxon>Spiralia</taxon>
        <taxon>Gnathifera</taxon>
        <taxon>Rotifera</taxon>
        <taxon>Eurotatoria</taxon>
        <taxon>Bdelloidea</taxon>
        <taxon>Philodinida</taxon>
        <taxon>Philodinidae</taxon>
        <taxon>Didymodactylos</taxon>
    </lineage>
</organism>
<protein>
    <submittedName>
        <fullName evidence="1">Uncharacterized protein</fullName>
    </submittedName>
</protein>
<name>A0A8S2YS06_9BILA</name>
<accession>A0A8S2YS06</accession>
<dbReference type="AlphaFoldDB" id="A0A8S2YS06"/>
<evidence type="ECO:0000313" key="2">
    <source>
        <dbReference type="Proteomes" id="UP000681722"/>
    </source>
</evidence>
<proteinExistence type="predicted"/>
<sequence length="96" mass="10453">MHLPDNGSRAAAAVLRSQHTPGCLVTHTGTGFSFEYGNHGLSANFFGTYVYSTDAEPKPESSSVNRQLVQFDVEDRADDASGNVEKVMDENTLRCE</sequence>
<evidence type="ECO:0000313" key="1">
    <source>
        <dbReference type="EMBL" id="CAF4573693.1"/>
    </source>
</evidence>
<feature type="non-terminal residue" evidence="1">
    <location>
        <position position="96"/>
    </location>
</feature>
<comment type="caution">
    <text evidence="1">The sequence shown here is derived from an EMBL/GenBank/DDBJ whole genome shotgun (WGS) entry which is preliminary data.</text>
</comment>
<dbReference type="EMBL" id="CAJOBC010120873">
    <property type="protein sequence ID" value="CAF4573693.1"/>
    <property type="molecule type" value="Genomic_DNA"/>
</dbReference>
<reference evidence="1" key="1">
    <citation type="submission" date="2021-02" db="EMBL/GenBank/DDBJ databases">
        <authorList>
            <person name="Nowell W R."/>
        </authorList>
    </citation>
    <scope>NUCLEOTIDE SEQUENCE</scope>
</reference>
<dbReference type="Proteomes" id="UP000681722">
    <property type="component" value="Unassembled WGS sequence"/>
</dbReference>
<gene>
    <name evidence="1" type="ORF">SRO942_LOCUS47872</name>
</gene>